<organism evidence="2 3">
    <name type="scientific">Arenimonas composti TR7-09 = DSM 18010</name>
    <dbReference type="NCBI Taxonomy" id="1121013"/>
    <lineage>
        <taxon>Bacteria</taxon>
        <taxon>Pseudomonadati</taxon>
        <taxon>Pseudomonadota</taxon>
        <taxon>Gammaproteobacteria</taxon>
        <taxon>Lysobacterales</taxon>
        <taxon>Lysobacteraceae</taxon>
        <taxon>Arenimonas</taxon>
    </lineage>
</organism>
<sequence>MDQMRFGDAEYAAKKKTTRREVFLAEMDKVVPWDSLLKMIVPFYPVAGRGRRPYPVQTMLRVRLSRTGSA</sequence>
<evidence type="ECO:0000313" key="2">
    <source>
        <dbReference type="EMBL" id="KFN50849.1"/>
    </source>
</evidence>
<dbReference type="AlphaFoldDB" id="A0A091BJ92"/>
<keyword evidence="3" id="KW-1185">Reference proteome</keyword>
<dbReference type="InterPro" id="IPR008490">
    <property type="entry name" value="Transposase_InsH_N"/>
</dbReference>
<gene>
    <name evidence="2" type="ORF">P873_00445</name>
</gene>
<name>A0A091BJ92_9GAMM</name>
<dbReference type="PANTHER" id="PTHR35604:SF2">
    <property type="entry name" value="TRANSPOSASE INSH FOR INSERTION SEQUENCE ELEMENT IS5A-RELATED"/>
    <property type="match status" value="1"/>
</dbReference>
<dbReference type="EMBL" id="AWXU01000014">
    <property type="protein sequence ID" value="KFN50849.1"/>
    <property type="molecule type" value="Genomic_DNA"/>
</dbReference>
<protein>
    <recommendedName>
        <fullName evidence="1">Transposase InsH N-terminal domain-containing protein</fullName>
    </recommendedName>
</protein>
<dbReference type="Pfam" id="PF05598">
    <property type="entry name" value="DUF772"/>
    <property type="match status" value="1"/>
</dbReference>
<evidence type="ECO:0000259" key="1">
    <source>
        <dbReference type="Pfam" id="PF05598"/>
    </source>
</evidence>
<evidence type="ECO:0000313" key="3">
    <source>
        <dbReference type="Proteomes" id="UP000029391"/>
    </source>
</evidence>
<dbReference type="PANTHER" id="PTHR35604">
    <property type="entry name" value="TRANSPOSASE INSH FOR INSERTION SEQUENCE ELEMENT IS5A-RELATED"/>
    <property type="match status" value="1"/>
</dbReference>
<comment type="caution">
    <text evidence="2">The sequence shown here is derived from an EMBL/GenBank/DDBJ whole genome shotgun (WGS) entry which is preliminary data.</text>
</comment>
<dbReference type="STRING" id="1121013.GCA_000426365_00251"/>
<proteinExistence type="predicted"/>
<feature type="domain" description="Transposase InsH N-terminal" evidence="1">
    <location>
        <begin position="15"/>
        <end position="63"/>
    </location>
</feature>
<dbReference type="eggNOG" id="COG3039">
    <property type="taxonomic scope" value="Bacteria"/>
</dbReference>
<accession>A0A091BJ92</accession>
<reference evidence="2 3" key="1">
    <citation type="submission" date="2013-09" db="EMBL/GenBank/DDBJ databases">
        <title>Genome sequencing of Arenimonas composti.</title>
        <authorList>
            <person name="Chen F."/>
            <person name="Wang G."/>
        </authorList>
    </citation>
    <scope>NUCLEOTIDE SEQUENCE [LARGE SCALE GENOMIC DNA]</scope>
    <source>
        <strain evidence="2 3">TR7-09</strain>
    </source>
</reference>
<dbReference type="Proteomes" id="UP000029391">
    <property type="component" value="Unassembled WGS sequence"/>
</dbReference>